<dbReference type="EMBL" id="KN822180">
    <property type="protein sequence ID" value="KIM53444.1"/>
    <property type="molecule type" value="Genomic_DNA"/>
</dbReference>
<evidence type="ECO:0000256" key="1">
    <source>
        <dbReference type="SAM" id="MobiDB-lite"/>
    </source>
</evidence>
<dbReference type="Proteomes" id="UP000053989">
    <property type="component" value="Unassembled WGS sequence"/>
</dbReference>
<feature type="region of interest" description="Disordered" evidence="1">
    <location>
        <begin position="20"/>
        <end position="70"/>
    </location>
</feature>
<proteinExistence type="predicted"/>
<reference evidence="3" key="2">
    <citation type="submission" date="2015-01" db="EMBL/GenBank/DDBJ databases">
        <title>Evolutionary Origins and Diversification of the Mycorrhizal Mutualists.</title>
        <authorList>
            <consortium name="DOE Joint Genome Institute"/>
            <consortium name="Mycorrhizal Genomics Consortium"/>
            <person name="Kohler A."/>
            <person name="Kuo A."/>
            <person name="Nagy L.G."/>
            <person name="Floudas D."/>
            <person name="Copeland A."/>
            <person name="Barry K.W."/>
            <person name="Cichocki N."/>
            <person name="Veneault-Fourrey C."/>
            <person name="LaButti K."/>
            <person name="Lindquist E.A."/>
            <person name="Lipzen A."/>
            <person name="Lundell T."/>
            <person name="Morin E."/>
            <person name="Murat C."/>
            <person name="Riley R."/>
            <person name="Ohm R."/>
            <person name="Sun H."/>
            <person name="Tunlid A."/>
            <person name="Henrissat B."/>
            <person name="Grigoriev I.V."/>
            <person name="Hibbett D.S."/>
            <person name="Martin F."/>
        </authorList>
    </citation>
    <scope>NUCLEOTIDE SEQUENCE [LARGE SCALE GENOMIC DNA]</scope>
    <source>
        <strain evidence="3">Foug A</strain>
    </source>
</reference>
<organism evidence="2 3">
    <name type="scientific">Scleroderma citrinum Foug A</name>
    <dbReference type="NCBI Taxonomy" id="1036808"/>
    <lineage>
        <taxon>Eukaryota</taxon>
        <taxon>Fungi</taxon>
        <taxon>Dikarya</taxon>
        <taxon>Basidiomycota</taxon>
        <taxon>Agaricomycotina</taxon>
        <taxon>Agaricomycetes</taxon>
        <taxon>Agaricomycetidae</taxon>
        <taxon>Boletales</taxon>
        <taxon>Sclerodermatineae</taxon>
        <taxon>Sclerodermataceae</taxon>
        <taxon>Scleroderma</taxon>
    </lineage>
</organism>
<dbReference type="InParanoid" id="A0A0C3DAN4"/>
<dbReference type="AlphaFoldDB" id="A0A0C3DAN4"/>
<protein>
    <submittedName>
        <fullName evidence="2">Uncharacterized protein</fullName>
    </submittedName>
</protein>
<reference evidence="2 3" key="1">
    <citation type="submission" date="2014-04" db="EMBL/GenBank/DDBJ databases">
        <authorList>
            <consortium name="DOE Joint Genome Institute"/>
            <person name="Kuo A."/>
            <person name="Kohler A."/>
            <person name="Nagy L.G."/>
            <person name="Floudas D."/>
            <person name="Copeland A."/>
            <person name="Barry K.W."/>
            <person name="Cichocki N."/>
            <person name="Veneault-Fourrey C."/>
            <person name="LaButti K."/>
            <person name="Lindquist E.A."/>
            <person name="Lipzen A."/>
            <person name="Lundell T."/>
            <person name="Morin E."/>
            <person name="Murat C."/>
            <person name="Sun H."/>
            <person name="Tunlid A."/>
            <person name="Henrissat B."/>
            <person name="Grigoriev I.V."/>
            <person name="Hibbett D.S."/>
            <person name="Martin F."/>
            <person name="Nordberg H.P."/>
            <person name="Cantor M.N."/>
            <person name="Hua S.X."/>
        </authorList>
    </citation>
    <scope>NUCLEOTIDE SEQUENCE [LARGE SCALE GENOMIC DNA]</scope>
    <source>
        <strain evidence="2 3">Foug A</strain>
    </source>
</reference>
<gene>
    <name evidence="2" type="ORF">SCLCIDRAFT_1222761</name>
</gene>
<evidence type="ECO:0000313" key="2">
    <source>
        <dbReference type="EMBL" id="KIM53444.1"/>
    </source>
</evidence>
<accession>A0A0C3DAN4</accession>
<name>A0A0C3DAN4_9AGAM</name>
<evidence type="ECO:0000313" key="3">
    <source>
        <dbReference type="Proteomes" id="UP000053989"/>
    </source>
</evidence>
<dbReference type="HOGENOM" id="CLU_2759288_0_0_1"/>
<keyword evidence="3" id="KW-1185">Reference proteome</keyword>
<sequence>MCLSNTVEAYYVLPSALFPPPSLSPPSRGSAGSPAVHRQNCPTRANGAARHWSQRSRDWQSGSFLDGDHS</sequence>
<feature type="compositionally biased region" description="Low complexity" evidence="1">
    <location>
        <begin position="25"/>
        <end position="35"/>
    </location>
</feature>